<evidence type="ECO:0000313" key="3">
    <source>
        <dbReference type="EMBL" id="THG31748.1"/>
    </source>
</evidence>
<accession>A0A4S4FNA4</accession>
<organism evidence="3 4">
    <name type="scientific">Naasia lichenicola</name>
    <dbReference type="NCBI Taxonomy" id="2565933"/>
    <lineage>
        <taxon>Bacteria</taxon>
        <taxon>Bacillati</taxon>
        <taxon>Actinomycetota</taxon>
        <taxon>Actinomycetes</taxon>
        <taxon>Micrococcales</taxon>
        <taxon>Microbacteriaceae</taxon>
        <taxon>Naasia</taxon>
    </lineage>
</organism>
<proteinExistence type="predicted"/>
<keyword evidence="2" id="KW-0812">Transmembrane</keyword>
<sequence length="176" mass="17445">MTSGRPDIEPSAAALDRIAAAVSLRIDRSRRRSRLAFGLAASIAAILVVAGISVAIQPTAGQVGCYAASDPASLTSNGDLESGEGTAAERALIQCTTVAAAADSRQESTAGGSSDSAAPGADGSGDASSSTMADSSALPEYLVCRTGDDYGVLTLDPTARIDPLAACAAIGMQPAE</sequence>
<dbReference type="AlphaFoldDB" id="A0A4S4FNA4"/>
<dbReference type="Proteomes" id="UP000309133">
    <property type="component" value="Unassembled WGS sequence"/>
</dbReference>
<evidence type="ECO:0000256" key="1">
    <source>
        <dbReference type="SAM" id="MobiDB-lite"/>
    </source>
</evidence>
<evidence type="ECO:0000256" key="2">
    <source>
        <dbReference type="SAM" id="Phobius"/>
    </source>
</evidence>
<dbReference type="EMBL" id="SSSM01000003">
    <property type="protein sequence ID" value="THG31748.1"/>
    <property type="molecule type" value="Genomic_DNA"/>
</dbReference>
<comment type="caution">
    <text evidence="3">The sequence shown here is derived from an EMBL/GenBank/DDBJ whole genome shotgun (WGS) entry which is preliminary data.</text>
</comment>
<protein>
    <submittedName>
        <fullName evidence="3">Uncharacterized protein</fullName>
    </submittedName>
</protein>
<dbReference type="RefSeq" id="WP_136426868.1">
    <property type="nucleotide sequence ID" value="NZ_SSSM01000003.1"/>
</dbReference>
<keyword evidence="4" id="KW-1185">Reference proteome</keyword>
<keyword evidence="2" id="KW-0472">Membrane</keyword>
<reference evidence="3 4" key="1">
    <citation type="submission" date="2019-04" db="EMBL/GenBank/DDBJ databases">
        <authorList>
            <person name="Jiang L."/>
        </authorList>
    </citation>
    <scope>NUCLEOTIDE SEQUENCE [LARGE SCALE GENOMIC DNA]</scope>
    <source>
        <strain evidence="3 4">YIM 131853</strain>
    </source>
</reference>
<feature type="transmembrane region" description="Helical" evidence="2">
    <location>
        <begin position="35"/>
        <end position="56"/>
    </location>
</feature>
<feature type="compositionally biased region" description="Low complexity" evidence="1">
    <location>
        <begin position="108"/>
        <end position="132"/>
    </location>
</feature>
<evidence type="ECO:0000313" key="4">
    <source>
        <dbReference type="Proteomes" id="UP000309133"/>
    </source>
</evidence>
<gene>
    <name evidence="3" type="ORF">E6C64_06720</name>
</gene>
<feature type="region of interest" description="Disordered" evidence="1">
    <location>
        <begin position="103"/>
        <end position="132"/>
    </location>
</feature>
<name>A0A4S4FNA4_9MICO</name>
<keyword evidence="2" id="KW-1133">Transmembrane helix</keyword>